<feature type="region of interest" description="Disordered" evidence="1">
    <location>
        <begin position="402"/>
        <end position="439"/>
    </location>
</feature>
<evidence type="ECO:0000313" key="3">
    <source>
        <dbReference type="Proteomes" id="UP000284548"/>
    </source>
</evidence>
<accession>A0A3R6EDU0</accession>
<reference evidence="2 3" key="1">
    <citation type="submission" date="2018-08" db="EMBL/GenBank/DDBJ databases">
        <title>A genome reference for cultivated species of the human gut microbiota.</title>
        <authorList>
            <person name="Zou Y."/>
            <person name="Xue W."/>
            <person name="Luo G."/>
        </authorList>
    </citation>
    <scope>NUCLEOTIDE SEQUENCE [LARGE SCALE GENOMIC DNA]</scope>
    <source>
        <strain evidence="2 3">AM16-54</strain>
    </source>
</reference>
<name>A0A3R6EDU0_9BACT</name>
<dbReference type="InterPro" id="IPR009279">
    <property type="entry name" value="Portal_Mu"/>
</dbReference>
<dbReference type="Proteomes" id="UP000284548">
    <property type="component" value="Unassembled WGS sequence"/>
</dbReference>
<dbReference type="EMBL" id="QRKB01000024">
    <property type="protein sequence ID" value="RHH81631.1"/>
    <property type="molecule type" value="Genomic_DNA"/>
</dbReference>
<evidence type="ECO:0000256" key="1">
    <source>
        <dbReference type="SAM" id="MobiDB-lite"/>
    </source>
</evidence>
<sequence length="462" mass="53353">MKKFKKRLGYKPNGGSSNKIVQGGFRKVEGNRPPDVFLQMPELFMFNMKDYTESVRSAKSVDFSYRVKLFDMYESAQLDLHLSGVLDKRLRGVTQIPIEFQRDGKPDEDICRQLRSPWFKQLRRDLVMSKFYGFTLVQFYLDDDGNIRYDLIDRKHYDPVFHKLLKHQGDQDGIDIEEFDNILFVGTERGLGIFAELLPAVLYKRGDMSDWAKFCNIFGMPIREYTYDAGDEDARKKIIADARNQGSNAVYIHPNESEMKLIEAGNKTGSSDLYQNFAEYWDSKISIRVLGNTLTTDTKDTGTQALGTVHKEEEDDMNADDRDFLLDILNYDMKPIFENLGFNVEGGEFVYAHKDKTEPQSMLNIVKGMKEMGLPMDDDWLYETFGIEKPKDYDQQKQAIEDQKQALRESLQGKDKDHEDDEPDDEGKDPKKKPLNTDKKAFKDRLKSFFGIAPTIGADTDF</sequence>
<proteinExistence type="predicted"/>
<evidence type="ECO:0000313" key="2">
    <source>
        <dbReference type="EMBL" id="RHH81631.1"/>
    </source>
</evidence>
<dbReference type="Pfam" id="PF06074">
    <property type="entry name" value="Portal_Mu"/>
    <property type="match status" value="1"/>
</dbReference>
<gene>
    <name evidence="2" type="ORF">DW192_09855</name>
</gene>
<protein>
    <submittedName>
        <fullName evidence="2">DUF935 family protein</fullName>
    </submittedName>
</protein>
<organism evidence="2 3">
    <name type="scientific">Segatella copri</name>
    <dbReference type="NCBI Taxonomy" id="165179"/>
    <lineage>
        <taxon>Bacteria</taxon>
        <taxon>Pseudomonadati</taxon>
        <taxon>Bacteroidota</taxon>
        <taxon>Bacteroidia</taxon>
        <taxon>Bacteroidales</taxon>
        <taxon>Prevotellaceae</taxon>
        <taxon>Segatella</taxon>
    </lineage>
</organism>
<feature type="compositionally biased region" description="Acidic residues" evidence="1">
    <location>
        <begin position="418"/>
        <end position="427"/>
    </location>
</feature>
<comment type="caution">
    <text evidence="2">The sequence shown here is derived from an EMBL/GenBank/DDBJ whole genome shotgun (WGS) entry which is preliminary data.</text>
</comment>
<dbReference type="AlphaFoldDB" id="A0A3R6EDU0"/>
<feature type="compositionally biased region" description="Basic and acidic residues" evidence="1">
    <location>
        <begin position="402"/>
        <end position="417"/>
    </location>
</feature>
<dbReference type="RefSeq" id="WP_118255073.1">
    <property type="nucleotide sequence ID" value="NZ_QRKB01000024.1"/>
</dbReference>